<feature type="transmembrane region" description="Helical" evidence="1">
    <location>
        <begin position="121"/>
        <end position="145"/>
    </location>
</feature>
<dbReference type="AlphaFoldDB" id="F0R9P5"/>
<dbReference type="STRING" id="867900.Celly_1553"/>
<dbReference type="eggNOG" id="ENOG5032UPG">
    <property type="taxonomic scope" value="Bacteria"/>
</dbReference>
<feature type="transmembrane region" description="Helical" evidence="1">
    <location>
        <begin position="176"/>
        <end position="196"/>
    </location>
</feature>
<dbReference type="EMBL" id="CP002534">
    <property type="protein sequence ID" value="ADY29377.1"/>
    <property type="molecule type" value="Genomic_DNA"/>
</dbReference>
<name>F0R9P5_CELLC</name>
<feature type="transmembrane region" description="Helical" evidence="1">
    <location>
        <begin position="12"/>
        <end position="32"/>
    </location>
</feature>
<gene>
    <name evidence="2" type="ordered locus">Celly_1553</name>
</gene>
<evidence type="ECO:0000256" key="1">
    <source>
        <dbReference type="SAM" id="Phobius"/>
    </source>
</evidence>
<dbReference type="KEGG" id="cly:Celly_1553"/>
<dbReference type="RefSeq" id="WP_013621122.1">
    <property type="nucleotide sequence ID" value="NC_015167.1"/>
</dbReference>
<keyword evidence="1" id="KW-0472">Membrane</keyword>
<protein>
    <submittedName>
        <fullName evidence="2">Uncharacterized protein</fullName>
    </submittedName>
</protein>
<evidence type="ECO:0000313" key="2">
    <source>
        <dbReference type="EMBL" id="ADY29377.1"/>
    </source>
</evidence>
<dbReference type="HOGENOM" id="CLU_107095_0_0_10"/>
<evidence type="ECO:0000313" key="3">
    <source>
        <dbReference type="Proteomes" id="UP000007487"/>
    </source>
</evidence>
<accession>F0R9P5</accession>
<keyword evidence="1" id="KW-1133">Transmembrane helix</keyword>
<feature type="transmembrane region" description="Helical" evidence="1">
    <location>
        <begin position="44"/>
        <end position="63"/>
    </location>
</feature>
<proteinExistence type="predicted"/>
<dbReference type="OrthoDB" id="6464693at2"/>
<keyword evidence="3" id="KW-1185">Reference proteome</keyword>
<sequence>MSIIEKYDKPFRYGAIVLNVIFAYKLFVVWYTPNITDATKILSYVTLMAFEFAMVHSGLFMAFLPKRTSLFLLVPLYGAFALAFNSFIEGNDILILYCVVVFNRMRYAFSNVKQELKNELILKSVISVIGYFFLLLGTLLIQSVIPELGLTKDFLAKSNFYKDLTITGLFVSQPQIPLFFGVLYYLFLAITDAYLINDSNKVVASRQDL</sequence>
<reference evidence="2 3" key="1">
    <citation type="journal article" date="2011" name="Stand. Genomic Sci.">
        <title>Complete genome sequence of Cellulophaga lytica type strain (LIM- 21).</title>
        <authorList>
            <person name="Pati A."/>
            <person name="Abt B."/>
            <person name="Teshima H."/>
            <person name="Nolan M."/>
            <person name="Lapidus A."/>
            <person name="Lucas S."/>
            <person name="Hammon N."/>
            <person name="Deshpande S."/>
            <person name="Cheng J.F."/>
            <person name="Tapia R."/>
            <person name="Han C."/>
            <person name="Goodwin L."/>
            <person name="Pitluck S."/>
            <person name="Liolios K."/>
            <person name="Pagani I."/>
            <person name="Mavromatis K."/>
            <person name="Ovchinikova G."/>
            <person name="Chen A."/>
            <person name="Palaniappan K."/>
            <person name="Land M."/>
            <person name="Hauser L."/>
            <person name="Jeffries C.D."/>
            <person name="Detter J.C."/>
            <person name="Brambilla E.M."/>
            <person name="Kannan K.P."/>
            <person name="Rohde M."/>
            <person name="Spring S."/>
            <person name="Goker M."/>
            <person name="Woyke T."/>
            <person name="Bristow J."/>
            <person name="Eisen J.A."/>
            <person name="Markowitz V."/>
            <person name="Hugenholtz P."/>
            <person name="Kyrpides N.C."/>
            <person name="Klenk H.P."/>
            <person name="Ivanova N."/>
        </authorList>
    </citation>
    <scope>NUCLEOTIDE SEQUENCE [LARGE SCALE GENOMIC DNA]</scope>
    <source>
        <strain evidence="3">ATCC 23178 / DSM 7489 / JCM 8516 / NBRC 14961 / NCIMB 1423 / VKM B-1433 / Cy l20</strain>
    </source>
</reference>
<organism evidence="2 3">
    <name type="scientific">Cellulophaga lytica (strain ATCC 23178 / DSM 7489 / JCM 8516 / NBRC 14961 / NCIMB 1423 / VKM B-1433 / Cy l20)</name>
    <dbReference type="NCBI Taxonomy" id="867900"/>
    <lineage>
        <taxon>Bacteria</taxon>
        <taxon>Pseudomonadati</taxon>
        <taxon>Bacteroidota</taxon>
        <taxon>Flavobacteriia</taxon>
        <taxon>Flavobacteriales</taxon>
        <taxon>Flavobacteriaceae</taxon>
        <taxon>Cellulophaga</taxon>
    </lineage>
</organism>
<dbReference type="Proteomes" id="UP000007487">
    <property type="component" value="Chromosome"/>
</dbReference>
<keyword evidence="1" id="KW-0812">Transmembrane</keyword>